<name>A0ACC1U8S5_9AGAR</name>
<dbReference type="EMBL" id="MU794996">
    <property type="protein sequence ID" value="KAJ3813349.1"/>
    <property type="molecule type" value="Genomic_DNA"/>
</dbReference>
<keyword evidence="2" id="KW-1185">Reference proteome</keyword>
<dbReference type="Proteomes" id="UP001163835">
    <property type="component" value="Unassembled WGS sequence"/>
</dbReference>
<evidence type="ECO:0000313" key="1">
    <source>
        <dbReference type="EMBL" id="KAJ3813349.1"/>
    </source>
</evidence>
<reference evidence="1" key="1">
    <citation type="submission" date="2022-09" db="EMBL/GenBank/DDBJ databases">
        <title>A Global Phylogenomic Analysis of the Shiitake Genus Lentinula.</title>
        <authorList>
            <consortium name="DOE Joint Genome Institute"/>
            <person name="Sierra-Patev S."/>
            <person name="Min B."/>
            <person name="Naranjo-Ortiz M."/>
            <person name="Looney B."/>
            <person name="Konkel Z."/>
            <person name="Slot J.C."/>
            <person name="Sakamoto Y."/>
            <person name="Steenwyk J.L."/>
            <person name="Rokas A."/>
            <person name="Carro J."/>
            <person name="Camarero S."/>
            <person name="Ferreira P."/>
            <person name="Molpeceres G."/>
            <person name="Ruiz-Duenas F.J."/>
            <person name="Serrano A."/>
            <person name="Henrissat B."/>
            <person name="Drula E."/>
            <person name="Hughes K.W."/>
            <person name="Mata J.L."/>
            <person name="Ishikawa N.K."/>
            <person name="Vargas-Isla R."/>
            <person name="Ushijima S."/>
            <person name="Smith C.A."/>
            <person name="Ahrendt S."/>
            <person name="Andreopoulos W."/>
            <person name="He G."/>
            <person name="Labutti K."/>
            <person name="Lipzen A."/>
            <person name="Ng V."/>
            <person name="Riley R."/>
            <person name="Sandor L."/>
            <person name="Barry K."/>
            <person name="Martinez A.T."/>
            <person name="Xiao Y."/>
            <person name="Gibbons J.G."/>
            <person name="Terashima K."/>
            <person name="Grigoriev I.V."/>
            <person name="Hibbett D.S."/>
        </authorList>
    </citation>
    <scope>NUCLEOTIDE SEQUENCE</scope>
    <source>
        <strain evidence="1">TMI1499</strain>
    </source>
</reference>
<protein>
    <submittedName>
        <fullName evidence="1">Uncharacterized protein</fullName>
    </submittedName>
</protein>
<proteinExistence type="predicted"/>
<organism evidence="1 2">
    <name type="scientific">Lentinula aff. lateritia</name>
    <dbReference type="NCBI Taxonomy" id="2804960"/>
    <lineage>
        <taxon>Eukaryota</taxon>
        <taxon>Fungi</taxon>
        <taxon>Dikarya</taxon>
        <taxon>Basidiomycota</taxon>
        <taxon>Agaricomycotina</taxon>
        <taxon>Agaricomycetes</taxon>
        <taxon>Agaricomycetidae</taxon>
        <taxon>Agaricales</taxon>
        <taxon>Marasmiineae</taxon>
        <taxon>Omphalotaceae</taxon>
        <taxon>Lentinula</taxon>
    </lineage>
</organism>
<gene>
    <name evidence="1" type="ORF">F5876DRAFT_74002</name>
</gene>
<evidence type="ECO:0000313" key="2">
    <source>
        <dbReference type="Proteomes" id="UP001163835"/>
    </source>
</evidence>
<comment type="caution">
    <text evidence="1">The sequence shown here is derived from an EMBL/GenBank/DDBJ whole genome shotgun (WGS) entry which is preliminary data.</text>
</comment>
<sequence length="399" mass="46131">MTVLPVEIIFAILENVYYHRDSGRPTLLLSREPDHKTLSACSLISSTWLAPSRTLLYNHITEYAAPRFINALKRCGRERWNALTKYVRILDISLVYQYDMGSLTSYQPAAKDRPNVTQYEFELFMKYCSNLYELRIGASGIISLQPILTKVRTSTPPLYPTHLRALHISRCSVQSPILYELLGFFPTVKFLTVKVEIAVHPPTNAAPKFQLYELSMYRTLPYEISSWLLSNSRDSLRIVELRDLPSIRVSKLLQEYGHRLHSFRTMKYNIHTAMILRSCTNLRELILLGLPSVPTLSVRELPPTLEHFSLVHRHSEPSVGIADILMLARRLPNLKLLDSDEKLKYDSQFKLLEEICIKKGIDIKISEYGHWPNDEPVEASTFPRRLTTFNFRAMNQFQT</sequence>
<accession>A0ACC1U8S5</accession>